<evidence type="ECO:0000259" key="9">
    <source>
        <dbReference type="PROSITE" id="PS50090"/>
    </source>
</evidence>
<evidence type="ECO:0000256" key="2">
    <source>
        <dbReference type="ARBA" id="ARBA00009220"/>
    </source>
</evidence>
<feature type="region of interest" description="Disordered" evidence="8">
    <location>
        <begin position="456"/>
        <end position="513"/>
    </location>
</feature>
<organism evidence="11 12">
    <name type="scientific">Kingdonia uniflora</name>
    <dbReference type="NCBI Taxonomy" id="39325"/>
    <lineage>
        <taxon>Eukaryota</taxon>
        <taxon>Viridiplantae</taxon>
        <taxon>Streptophyta</taxon>
        <taxon>Embryophyta</taxon>
        <taxon>Tracheophyta</taxon>
        <taxon>Spermatophyta</taxon>
        <taxon>Magnoliopsida</taxon>
        <taxon>Ranunculales</taxon>
        <taxon>Circaeasteraceae</taxon>
        <taxon>Kingdonia</taxon>
    </lineage>
</organism>
<dbReference type="GO" id="GO:0005524">
    <property type="term" value="F:ATP binding"/>
    <property type="evidence" value="ECO:0007669"/>
    <property type="project" value="UniProtKB-KW"/>
</dbReference>
<dbReference type="PANTHER" id="PTHR45685:SF1">
    <property type="entry name" value="HELICASE SRCAP"/>
    <property type="match status" value="1"/>
</dbReference>
<evidence type="ECO:0000256" key="3">
    <source>
        <dbReference type="ARBA" id="ARBA00012551"/>
    </source>
</evidence>
<dbReference type="InterPro" id="IPR001005">
    <property type="entry name" value="SANT/Myb"/>
</dbReference>
<dbReference type="AlphaFoldDB" id="A0A7J7L5Z5"/>
<comment type="caution">
    <text evidence="11">The sequence shown here is derived from an EMBL/GenBank/DDBJ whole genome shotgun (WGS) entry which is preliminary data.</text>
</comment>
<dbReference type="InterPro" id="IPR001650">
    <property type="entry name" value="Helicase_C-like"/>
</dbReference>
<evidence type="ECO:0000256" key="6">
    <source>
        <dbReference type="ARBA" id="ARBA00022806"/>
    </source>
</evidence>
<dbReference type="InterPro" id="IPR050520">
    <property type="entry name" value="INO80/SWR1_helicase"/>
</dbReference>
<evidence type="ECO:0000256" key="7">
    <source>
        <dbReference type="ARBA" id="ARBA00022840"/>
    </source>
</evidence>
<dbReference type="GO" id="GO:0003678">
    <property type="term" value="F:DNA helicase activity"/>
    <property type="evidence" value="ECO:0007669"/>
    <property type="project" value="UniProtKB-EC"/>
</dbReference>
<dbReference type="GO" id="GO:0000812">
    <property type="term" value="C:Swr1 complex"/>
    <property type="evidence" value="ECO:0007669"/>
    <property type="project" value="TreeGrafter"/>
</dbReference>
<dbReference type="OrthoDB" id="372624at2759"/>
<feature type="region of interest" description="Disordered" evidence="8">
    <location>
        <begin position="553"/>
        <end position="572"/>
    </location>
</feature>
<evidence type="ECO:0000259" key="10">
    <source>
        <dbReference type="PROSITE" id="PS51194"/>
    </source>
</evidence>
<dbReference type="InterPro" id="IPR027417">
    <property type="entry name" value="P-loop_NTPase"/>
</dbReference>
<dbReference type="GO" id="GO:0016887">
    <property type="term" value="F:ATP hydrolysis activity"/>
    <property type="evidence" value="ECO:0007669"/>
    <property type="project" value="TreeGrafter"/>
</dbReference>
<dbReference type="SUPFAM" id="SSF46689">
    <property type="entry name" value="Homeodomain-like"/>
    <property type="match status" value="1"/>
</dbReference>
<accession>A0A7J7L5Z5</accession>
<evidence type="ECO:0000313" key="11">
    <source>
        <dbReference type="EMBL" id="KAF6138037.1"/>
    </source>
</evidence>
<keyword evidence="5" id="KW-0378">Hydrolase</keyword>
<dbReference type="SUPFAM" id="SSF52540">
    <property type="entry name" value="P-loop containing nucleoside triphosphate hydrolases"/>
    <property type="match status" value="1"/>
</dbReference>
<feature type="domain" description="Helicase C-terminal" evidence="10">
    <location>
        <begin position="70"/>
        <end position="220"/>
    </location>
</feature>
<evidence type="ECO:0000256" key="8">
    <source>
        <dbReference type="SAM" id="MobiDB-lite"/>
    </source>
</evidence>
<reference evidence="11 12" key="1">
    <citation type="journal article" date="2020" name="IScience">
        <title>Genome Sequencing of the Endangered Kingdonia uniflora (Circaeasteraceae, Ranunculales) Reveals Potential Mechanisms of Evolutionary Specialization.</title>
        <authorList>
            <person name="Sun Y."/>
            <person name="Deng T."/>
            <person name="Zhang A."/>
            <person name="Moore M.J."/>
            <person name="Landis J.B."/>
            <person name="Lin N."/>
            <person name="Zhang H."/>
            <person name="Zhang X."/>
            <person name="Huang J."/>
            <person name="Zhang X."/>
            <person name="Sun H."/>
            <person name="Wang H."/>
        </authorList>
    </citation>
    <scope>NUCLEOTIDE SEQUENCE [LARGE SCALE GENOMIC DNA]</scope>
    <source>
        <strain evidence="11">TB1705</strain>
        <tissue evidence="11">Leaf</tissue>
    </source>
</reference>
<name>A0A7J7L5Z5_9MAGN</name>
<proteinExistence type="inferred from homology"/>
<feature type="compositionally biased region" description="Basic and acidic residues" evidence="8">
    <location>
        <begin position="456"/>
        <end position="482"/>
    </location>
</feature>
<dbReference type="InterPro" id="IPR009057">
    <property type="entry name" value="Homeodomain-like_sf"/>
</dbReference>
<dbReference type="GO" id="GO:0042393">
    <property type="term" value="F:histone binding"/>
    <property type="evidence" value="ECO:0007669"/>
    <property type="project" value="TreeGrafter"/>
</dbReference>
<dbReference type="Gene3D" id="3.40.50.300">
    <property type="entry name" value="P-loop containing nucleotide triphosphate hydrolases"/>
    <property type="match status" value="1"/>
</dbReference>
<dbReference type="InterPro" id="IPR049730">
    <property type="entry name" value="SNF2/RAD54-like_C"/>
</dbReference>
<gene>
    <name evidence="11" type="ORF">GIB67_042942</name>
</gene>
<dbReference type="EMBL" id="JACGCM010002617">
    <property type="protein sequence ID" value="KAF6138037.1"/>
    <property type="molecule type" value="Genomic_DNA"/>
</dbReference>
<dbReference type="PROSITE" id="PS51194">
    <property type="entry name" value="HELICASE_CTER"/>
    <property type="match status" value="1"/>
</dbReference>
<dbReference type="Proteomes" id="UP000541444">
    <property type="component" value="Unassembled WGS sequence"/>
</dbReference>
<evidence type="ECO:0000256" key="4">
    <source>
        <dbReference type="ARBA" id="ARBA00022741"/>
    </source>
</evidence>
<evidence type="ECO:0000313" key="12">
    <source>
        <dbReference type="Proteomes" id="UP000541444"/>
    </source>
</evidence>
<dbReference type="PROSITE" id="PS50090">
    <property type="entry name" value="MYB_LIKE"/>
    <property type="match status" value="1"/>
</dbReference>
<comment type="subcellular location">
    <subcellularLocation>
        <location evidence="1">Nucleus</location>
    </subcellularLocation>
</comment>
<dbReference type="EC" id="3.6.4.12" evidence="3"/>
<keyword evidence="6" id="KW-0347">Helicase</keyword>
<feature type="region of interest" description="Disordered" evidence="8">
    <location>
        <begin position="911"/>
        <end position="966"/>
    </location>
</feature>
<keyword evidence="7" id="KW-0067">ATP-binding</keyword>
<feature type="compositionally biased region" description="Basic residues" evidence="8">
    <location>
        <begin position="483"/>
        <end position="496"/>
    </location>
</feature>
<keyword evidence="4" id="KW-0547">Nucleotide-binding</keyword>
<sequence>MFAIPAARAPSPVCWCSKSGAPVFLPPKYLTKCSKFLAPLLSPIRPAIVRRQVYFPDRRLIQFDCGKLQKLAILLRRLKSEGHRALIFTQMTKMLDILEAFINLYGYTYMRLDGSTRPEERQTLMQRFNTNPKIFLFILSTRSGGVGINLVGADTVIFYDSDWNPAMDQQAQDRCHRIGQTREVHIYRLISESTIEENILKKANQKRALDVLVIQSGSYNTEFFKKLDPVELFSDHSTPLIKNLQKERNPNNGMGVLFSNVDVEAALKDAEDEADYMALKRVEEEEAVDNQEFTDEAIGRLEDDEFVNEDHLAKCDEHEDISTSPVTESDPKEERALTLVGKEEDADMIADVQKMAAVGQANSFFENHLRPIDRYAMRFLDLWDPVVDKSAIESQVHFEETEWELDRIEQLKEDMEAEIDDDEEPSIYERWDVDVATEAYREEVKALAERQLMEELESEAKEAEEAEKRNCESRNEASTETKRKPKKKVKKKKFKSLKKEALASGSEIPREESSMEPMMIDDDHIFPEDISHSPGQRKRKRKIIQTYPAVDEEKVGNKKSKKLKRSLMERESHRNIDVEQNGSDEVMETQEIVVIDLDQKPVSRSKMRGKMSITAMPIKRVLVIKPEKLKKKGNIWSRACNDLWTSHEDAILCAIVHEYGTQWSFVSDALYGVCGGGFYRGRIRHPVHCCERFRELFQRYVVSSSTDNPNNEKVSNAGPGKAVFKVTEESIKTLLDITSDLPDNELLIQKHFTAVLSSVWKKKSRLDHWQTLPSTSQNGFDLSGLFSGSTPYQNSKKLAREPLVKMNLTLSEGHHGNLVAAALHDAERKQDNPVVLSRRRDEVISTVEQLKITLEFQTENEDLGIPFPSAINLLIEGTPDPEFSCLIDEKCFRFDSKACLIGENSDLAASGSLRRESIKSRPTSSKQSLGKHKNSISDSIKSSKSKLLRTPTTVPTEEQHPNFKLTSTSPPSNMFNFCSNINDNLISDTENLEMIPHEYDPSVISGLEDCNLFPDLTDIG</sequence>
<feature type="domain" description="Myb-like" evidence="9">
    <location>
        <begin position="644"/>
        <end position="697"/>
    </location>
</feature>
<dbReference type="PANTHER" id="PTHR45685">
    <property type="entry name" value="HELICASE SRCAP-RELATED"/>
    <property type="match status" value="1"/>
</dbReference>
<dbReference type="GO" id="GO:0006338">
    <property type="term" value="P:chromatin remodeling"/>
    <property type="evidence" value="ECO:0007669"/>
    <property type="project" value="TreeGrafter"/>
</dbReference>
<evidence type="ECO:0000256" key="1">
    <source>
        <dbReference type="ARBA" id="ARBA00004123"/>
    </source>
</evidence>
<comment type="similarity">
    <text evidence="2">Belongs to the SNF2/RAD54 helicase family. SWR1 subfamily.</text>
</comment>
<evidence type="ECO:0000256" key="5">
    <source>
        <dbReference type="ARBA" id="ARBA00022801"/>
    </source>
</evidence>
<keyword evidence="12" id="KW-1185">Reference proteome</keyword>
<dbReference type="FunFam" id="3.40.50.300:FF:000655">
    <property type="entry name" value="Protein PHOTOPERIOD-INDEPENDENT EARLY FLOWERING 1"/>
    <property type="match status" value="1"/>
</dbReference>
<dbReference type="GO" id="GO:0003677">
    <property type="term" value="F:DNA binding"/>
    <property type="evidence" value="ECO:0007669"/>
    <property type="project" value="UniProtKB-KW"/>
</dbReference>
<dbReference type="CDD" id="cd18793">
    <property type="entry name" value="SF2_C_SNF"/>
    <property type="match status" value="1"/>
</dbReference>
<protein>
    <recommendedName>
        <fullName evidence="3">DNA helicase</fullName>
        <ecNumber evidence="3">3.6.4.12</ecNumber>
    </recommendedName>
</protein>
<dbReference type="SMART" id="SM00490">
    <property type="entry name" value="HELICc"/>
    <property type="match status" value="1"/>
</dbReference>
<dbReference type="Pfam" id="PF00271">
    <property type="entry name" value="Helicase_C"/>
    <property type="match status" value="1"/>
</dbReference>
<dbReference type="Gene3D" id="1.10.10.60">
    <property type="entry name" value="Homeodomain-like"/>
    <property type="match status" value="1"/>
</dbReference>